<accession>A0A0E3XAY5</accession>
<evidence type="ECO:0000313" key="5">
    <source>
        <dbReference type="EMBL" id="AKC03424.1"/>
    </source>
</evidence>
<dbReference type="PANTHER" id="PTHR24141">
    <property type="entry name" value="2-5A-DEPENDENT RIBONUCLEASE"/>
    <property type="match status" value="1"/>
</dbReference>
<evidence type="ECO:0000313" key="6">
    <source>
        <dbReference type="Proteomes" id="UP000136698"/>
    </source>
</evidence>
<dbReference type="SUPFAM" id="SSF48403">
    <property type="entry name" value="Ankyrin repeat"/>
    <property type="match status" value="2"/>
</dbReference>
<dbReference type="SMART" id="SM00248">
    <property type="entry name" value="ANK"/>
    <property type="match status" value="8"/>
</dbReference>
<dbReference type="GO" id="GO:0004540">
    <property type="term" value="F:RNA nuclease activity"/>
    <property type="evidence" value="ECO:0007669"/>
    <property type="project" value="TreeGrafter"/>
</dbReference>
<organism evidence="5 6">
    <name type="scientific">Bovine papular stomatitis virus</name>
    <dbReference type="NCBI Taxonomy" id="129727"/>
    <lineage>
        <taxon>Viruses</taxon>
        <taxon>Varidnaviria</taxon>
        <taxon>Bamfordvirae</taxon>
        <taxon>Nucleocytoviricota</taxon>
        <taxon>Pokkesviricetes</taxon>
        <taxon>Chitovirales</taxon>
        <taxon>Poxviridae</taxon>
        <taxon>Chordopoxvirinae</taxon>
        <taxon>Parapoxvirus</taxon>
        <taxon>Parapoxvirus bovinestomatitis</taxon>
    </lineage>
</organism>
<dbReference type="Pfam" id="PF12796">
    <property type="entry name" value="Ank_2"/>
    <property type="match status" value="1"/>
</dbReference>
<dbReference type="Proteomes" id="UP000152300">
    <property type="component" value="Segment"/>
</dbReference>
<dbReference type="GO" id="GO:0003723">
    <property type="term" value="F:RNA binding"/>
    <property type="evidence" value="ECO:0007669"/>
    <property type="project" value="TreeGrafter"/>
</dbReference>
<dbReference type="Pfam" id="PF00023">
    <property type="entry name" value="Ank"/>
    <property type="match status" value="2"/>
</dbReference>
<feature type="repeat" description="ANK" evidence="3">
    <location>
        <begin position="269"/>
        <end position="303"/>
    </location>
</feature>
<feature type="repeat" description="ANK" evidence="3">
    <location>
        <begin position="164"/>
        <end position="198"/>
    </location>
</feature>
<dbReference type="InterPro" id="IPR002110">
    <property type="entry name" value="Ankyrin_rpt"/>
</dbReference>
<evidence type="ECO:0000313" key="7">
    <source>
        <dbReference type="Proteomes" id="UP000152300"/>
    </source>
</evidence>
<gene>
    <name evidence="4" type="ORF">BVTX09c15_128</name>
    <name evidence="5" type="ORF">BVTX09c5_128</name>
</gene>
<reference evidence="6 7" key="1">
    <citation type="journal article" date="2015" name="Arch. Virol.">
        <title>Coinfection with multiple strains of bovine papular stomatitis virus.</title>
        <authorList>
            <person name="Huang T."/>
            <person name="Tulman E.R."/>
            <person name="Diel D.G."/>
            <person name="Khatiwada S."/>
            <person name="Sims W."/>
            <person name="Edwards J.F."/>
            <person name="Wen X."/>
            <person name="Kutish G.F."/>
            <person name="Rock D.L."/>
            <person name="Delhon G."/>
        </authorList>
    </citation>
    <scope>NUCLEOTIDE SEQUENCE [LARGE SCALE GENOMIC DNA]</scope>
    <source>
        <strain evidence="4">BV-TX09c15</strain>
        <strain evidence="5">BV-TX09c5</strain>
    </source>
</reference>
<dbReference type="Proteomes" id="UP000136698">
    <property type="component" value="Segment"/>
</dbReference>
<evidence type="ECO:0000256" key="2">
    <source>
        <dbReference type="ARBA" id="ARBA00023043"/>
    </source>
</evidence>
<keyword evidence="2 3" id="KW-0040">ANK repeat</keyword>
<evidence type="ECO:0000256" key="3">
    <source>
        <dbReference type="PROSITE-ProRule" id="PRU00023"/>
    </source>
</evidence>
<name>A0A0E3XAY5_9POXV</name>
<dbReference type="PANTHER" id="PTHR24141:SF1">
    <property type="entry name" value="2-5A-DEPENDENT RIBONUCLEASE"/>
    <property type="match status" value="1"/>
</dbReference>
<evidence type="ECO:0000313" key="4">
    <source>
        <dbReference type="EMBL" id="AKC03294.1"/>
    </source>
</evidence>
<proteinExistence type="predicted"/>
<feature type="repeat" description="ANK" evidence="3">
    <location>
        <begin position="53"/>
        <end position="87"/>
    </location>
</feature>
<dbReference type="EMBL" id="KM875470">
    <property type="protein sequence ID" value="AKC03294.1"/>
    <property type="molecule type" value="Genomic_DNA"/>
</dbReference>
<dbReference type="GO" id="GO:0006396">
    <property type="term" value="P:RNA processing"/>
    <property type="evidence" value="ECO:0007669"/>
    <property type="project" value="TreeGrafter"/>
</dbReference>
<evidence type="ECO:0000256" key="1">
    <source>
        <dbReference type="ARBA" id="ARBA00022737"/>
    </source>
</evidence>
<sequence length="517" mass="55715">MKWQASLVIWKDNMGSRASAALYEYLDESPYVSEDEVRRLLGAGASVHHRGEFDRTPLHLYMGKARLDLRVVRLLLEAGAAVDVTESCCGCTPLDLLLMSSAVDVEVLELMMTVGRLVHPDRAALASTLLKEFVINRAFHPDLTERVVRVLVDAGADVNVRSVVDRTPLHICLTGMSTHPGTISTLLRVGADVNAVDLYGMTPLAVLMRSKQATVELLRLLLDAGASVSVADSRGDTLLHHHLQSPHPRPGVLSELVVRGCRVNARNSLGLTPLHVAATYTSCKDSILAPLVDASVDIHARDYAGRTPLHAAVCNARAWRRLLARGASATVRSNAGVSPLALAISRHDELMLAAALATQPQASEVASALHTAGPVRETACSRACVAYVVARLPPAAVPEPERSLHAAFIESCLCEVSVLQQTVCGTPSVSLLDILRGRSCAETLVPRRARALATRLASVYREPLLERVTELRQRANLVARVRAIMGGCGCALPPEMLDRVLLCLTTTELRSCCGARR</sequence>
<dbReference type="PROSITE" id="PS50088">
    <property type="entry name" value="ANK_REPEAT"/>
    <property type="match status" value="4"/>
</dbReference>
<dbReference type="PROSITE" id="PS50297">
    <property type="entry name" value="ANK_REP_REGION"/>
    <property type="match status" value="3"/>
</dbReference>
<protein>
    <submittedName>
        <fullName evidence="5">Ankyrin repeat protein</fullName>
    </submittedName>
</protein>
<feature type="repeat" description="ANK" evidence="3">
    <location>
        <begin position="199"/>
        <end position="233"/>
    </location>
</feature>
<dbReference type="InterPro" id="IPR036770">
    <property type="entry name" value="Ankyrin_rpt-contain_sf"/>
</dbReference>
<keyword evidence="1" id="KW-0677">Repeat</keyword>
<dbReference type="Gene3D" id="1.25.40.20">
    <property type="entry name" value="Ankyrin repeat-containing domain"/>
    <property type="match status" value="3"/>
</dbReference>
<dbReference type="EMBL" id="KM875471">
    <property type="protein sequence ID" value="AKC03424.1"/>
    <property type="molecule type" value="Genomic_DNA"/>
</dbReference>